<protein>
    <recommendedName>
        <fullName evidence="4">Gram-positive cocci surface proteins LPxTG domain-containing protein</fullName>
    </recommendedName>
</protein>
<reference evidence="3" key="1">
    <citation type="journal article" date="2019" name="Int. J. Syst. Evol. Microbiol.">
        <title>The Global Catalogue of Microorganisms (GCM) 10K type strain sequencing project: providing services to taxonomists for standard genome sequencing and annotation.</title>
        <authorList>
            <consortium name="The Broad Institute Genomics Platform"/>
            <consortium name="The Broad Institute Genome Sequencing Center for Infectious Disease"/>
            <person name="Wu L."/>
            <person name="Ma J."/>
        </authorList>
    </citation>
    <scope>NUCLEOTIDE SEQUENCE [LARGE SCALE GENOMIC DNA]</scope>
    <source>
        <strain evidence="3">CCM 8937</strain>
    </source>
</reference>
<dbReference type="Proteomes" id="UP001597191">
    <property type="component" value="Unassembled WGS sequence"/>
</dbReference>
<comment type="caution">
    <text evidence="2">The sequence shown here is derived from an EMBL/GenBank/DDBJ whole genome shotgun (WGS) entry which is preliminary data.</text>
</comment>
<dbReference type="RefSeq" id="WP_164509151.1">
    <property type="nucleotide sequence ID" value="NZ_JBHTOH010000015.1"/>
</dbReference>
<feature type="transmembrane region" description="Helical" evidence="1">
    <location>
        <begin position="57"/>
        <end position="76"/>
    </location>
</feature>
<evidence type="ECO:0000313" key="3">
    <source>
        <dbReference type="Proteomes" id="UP001597191"/>
    </source>
</evidence>
<proteinExistence type="predicted"/>
<keyword evidence="1" id="KW-0812">Transmembrane</keyword>
<organism evidence="2 3">
    <name type="scientific">Lapidilactobacillus gannanensis</name>
    <dbReference type="NCBI Taxonomy" id="2486002"/>
    <lineage>
        <taxon>Bacteria</taxon>
        <taxon>Bacillati</taxon>
        <taxon>Bacillota</taxon>
        <taxon>Bacilli</taxon>
        <taxon>Lactobacillales</taxon>
        <taxon>Lactobacillaceae</taxon>
        <taxon>Lapidilactobacillus</taxon>
    </lineage>
</organism>
<evidence type="ECO:0000256" key="1">
    <source>
        <dbReference type="SAM" id="Phobius"/>
    </source>
</evidence>
<name>A0ABW4BLX5_9LACO</name>
<accession>A0ABW4BLX5</accession>
<dbReference type="EMBL" id="JBHTOH010000015">
    <property type="protein sequence ID" value="MFD1410407.1"/>
    <property type="molecule type" value="Genomic_DNA"/>
</dbReference>
<sequence>MVKADVNTSTYDVTIVSGEAGSGSTGSTSTDNEIVLPKTNLLNKVTRYLPQLSEQQTLALIFGGLILIIILLVLLIQQLKKRWHA</sequence>
<evidence type="ECO:0000313" key="2">
    <source>
        <dbReference type="EMBL" id="MFD1410407.1"/>
    </source>
</evidence>
<gene>
    <name evidence="2" type="ORF">ACFQ4R_02050</name>
</gene>
<keyword evidence="1" id="KW-1133">Transmembrane helix</keyword>
<evidence type="ECO:0008006" key="4">
    <source>
        <dbReference type="Google" id="ProtNLM"/>
    </source>
</evidence>
<keyword evidence="3" id="KW-1185">Reference proteome</keyword>
<keyword evidence="1" id="KW-0472">Membrane</keyword>